<dbReference type="Gene3D" id="3.40.50.720">
    <property type="entry name" value="NAD(P)-binding Rossmann-like Domain"/>
    <property type="match status" value="1"/>
</dbReference>
<dbReference type="InterPro" id="IPR020843">
    <property type="entry name" value="ER"/>
</dbReference>
<dbReference type="PANTHER" id="PTHR43205:SF12">
    <property type="entry name" value="OS06G0602900 PROTEIN"/>
    <property type="match status" value="1"/>
</dbReference>
<proteinExistence type="predicted"/>
<sequence length="361" mass="40397">MEVMKNKFLTITTNIEGQPQESMFEIKTQTLPPLENNDVLIKCLYISIDPYHLPDKPHEAPEFITNFCGSCIQNHPWNVELIDEVKLYICQAINGSGVGRVIASENDGYEKDDIVCGLLNWAEYTIVKNENTLRKLNTMEEFPLSYHLGIFGTSGLTAYGGFFHVCKPKKGEKVFVSAAAGSVGNLVGQYAKLLGCYVIGCAGTKQKVEMLKEKLGFDDAFNYKEKTDLNSTLRRYFPDGIDIYFDNVGGEMLEAAIANMNPFGRVAVCGVISHYTNSQKQVTPNMIDVIYKRIMIQGFLVSDFYTNDFKDFMPVTTDYVRSGKLCVLEDISHGIESIPSAFRGLFQGENLGKKIVQIAQE</sequence>
<dbReference type="InterPro" id="IPR011032">
    <property type="entry name" value="GroES-like_sf"/>
</dbReference>
<organism evidence="3 4">
    <name type="scientific">Centaurea solstitialis</name>
    <name type="common">yellow star-thistle</name>
    <dbReference type="NCBI Taxonomy" id="347529"/>
    <lineage>
        <taxon>Eukaryota</taxon>
        <taxon>Viridiplantae</taxon>
        <taxon>Streptophyta</taxon>
        <taxon>Embryophyta</taxon>
        <taxon>Tracheophyta</taxon>
        <taxon>Spermatophyta</taxon>
        <taxon>Magnoliopsida</taxon>
        <taxon>eudicotyledons</taxon>
        <taxon>Gunneridae</taxon>
        <taxon>Pentapetalae</taxon>
        <taxon>asterids</taxon>
        <taxon>campanulids</taxon>
        <taxon>Asterales</taxon>
        <taxon>Asteraceae</taxon>
        <taxon>Carduoideae</taxon>
        <taxon>Cardueae</taxon>
        <taxon>Centaureinae</taxon>
        <taxon>Centaurea</taxon>
    </lineage>
</organism>
<dbReference type="GO" id="GO:0016628">
    <property type="term" value="F:oxidoreductase activity, acting on the CH-CH group of donors, NAD or NADP as acceptor"/>
    <property type="evidence" value="ECO:0007669"/>
    <property type="project" value="InterPro"/>
</dbReference>
<evidence type="ECO:0000256" key="1">
    <source>
        <dbReference type="ARBA" id="ARBA00023002"/>
    </source>
</evidence>
<dbReference type="EMBL" id="JARYMX010000005">
    <property type="protein sequence ID" value="KAJ9548723.1"/>
    <property type="molecule type" value="Genomic_DNA"/>
</dbReference>
<dbReference type="Pfam" id="PF16884">
    <property type="entry name" value="ADH_N_2"/>
    <property type="match status" value="1"/>
</dbReference>
<dbReference type="SUPFAM" id="SSF51735">
    <property type="entry name" value="NAD(P)-binding Rossmann-fold domains"/>
    <property type="match status" value="1"/>
</dbReference>
<evidence type="ECO:0000313" key="4">
    <source>
        <dbReference type="Proteomes" id="UP001172457"/>
    </source>
</evidence>
<dbReference type="Gene3D" id="3.90.180.10">
    <property type="entry name" value="Medium-chain alcohol dehydrogenases, catalytic domain"/>
    <property type="match status" value="1"/>
</dbReference>
<dbReference type="AlphaFoldDB" id="A0AA38TDK1"/>
<accession>A0AA38TDK1</accession>
<protein>
    <recommendedName>
        <fullName evidence="2">Enoyl reductase (ER) domain-containing protein</fullName>
    </recommendedName>
</protein>
<comment type="caution">
    <text evidence="3">The sequence shown here is derived from an EMBL/GenBank/DDBJ whole genome shotgun (WGS) entry which is preliminary data.</text>
</comment>
<keyword evidence="4" id="KW-1185">Reference proteome</keyword>
<feature type="domain" description="Enoyl reductase (ER)" evidence="2">
    <location>
        <begin position="17"/>
        <end position="356"/>
    </location>
</feature>
<evidence type="ECO:0000313" key="3">
    <source>
        <dbReference type="EMBL" id="KAJ9548723.1"/>
    </source>
</evidence>
<dbReference type="InterPro" id="IPR013149">
    <property type="entry name" value="ADH-like_C"/>
</dbReference>
<dbReference type="SMART" id="SM00829">
    <property type="entry name" value="PKS_ER"/>
    <property type="match status" value="1"/>
</dbReference>
<dbReference type="SUPFAM" id="SSF50129">
    <property type="entry name" value="GroES-like"/>
    <property type="match status" value="1"/>
</dbReference>
<gene>
    <name evidence="3" type="ORF">OSB04_021266</name>
</gene>
<dbReference type="InterPro" id="IPR041694">
    <property type="entry name" value="ADH_N_2"/>
</dbReference>
<dbReference type="InterPro" id="IPR045010">
    <property type="entry name" value="MDR_fam"/>
</dbReference>
<dbReference type="PANTHER" id="PTHR43205">
    <property type="entry name" value="PROSTAGLANDIN REDUCTASE"/>
    <property type="match status" value="1"/>
</dbReference>
<evidence type="ECO:0000259" key="2">
    <source>
        <dbReference type="SMART" id="SM00829"/>
    </source>
</evidence>
<name>A0AA38TDK1_9ASTR</name>
<dbReference type="InterPro" id="IPR036291">
    <property type="entry name" value="NAD(P)-bd_dom_sf"/>
</dbReference>
<reference evidence="3" key="1">
    <citation type="submission" date="2023-03" db="EMBL/GenBank/DDBJ databases">
        <title>Chromosome-scale reference genome and RAD-based genetic map of yellow starthistle (Centaurea solstitialis) reveal putative structural variation and QTLs associated with invader traits.</title>
        <authorList>
            <person name="Reatini B."/>
            <person name="Cang F.A."/>
            <person name="Jiang Q."/>
            <person name="Mckibben M.T.W."/>
            <person name="Barker M.S."/>
            <person name="Rieseberg L.H."/>
            <person name="Dlugosch K.M."/>
        </authorList>
    </citation>
    <scope>NUCLEOTIDE SEQUENCE</scope>
    <source>
        <strain evidence="3">CAN-66</strain>
        <tissue evidence="3">Leaf</tissue>
    </source>
</reference>
<dbReference type="FunFam" id="3.40.50.720:FF:000121">
    <property type="entry name" value="Prostaglandin reductase 2"/>
    <property type="match status" value="1"/>
</dbReference>
<dbReference type="Proteomes" id="UP001172457">
    <property type="component" value="Chromosome 5"/>
</dbReference>
<keyword evidence="1" id="KW-0560">Oxidoreductase</keyword>
<dbReference type="Pfam" id="PF00107">
    <property type="entry name" value="ADH_zinc_N"/>
    <property type="match status" value="1"/>
</dbReference>